<name>A0A9N7Y9Q6_PLEPL</name>
<dbReference type="Proteomes" id="UP001153269">
    <property type="component" value="Unassembled WGS sequence"/>
</dbReference>
<keyword evidence="3" id="KW-1185">Reference proteome</keyword>
<gene>
    <name evidence="2" type="ORF">PLEPLA_LOCUS5647</name>
</gene>
<dbReference type="AlphaFoldDB" id="A0A9N7Y9Q6"/>
<evidence type="ECO:0000313" key="2">
    <source>
        <dbReference type="EMBL" id="CAB1417828.1"/>
    </source>
</evidence>
<feature type="signal peptide" evidence="1">
    <location>
        <begin position="1"/>
        <end position="37"/>
    </location>
</feature>
<feature type="chain" id="PRO_5040441544" description="Secreted protein" evidence="1">
    <location>
        <begin position="38"/>
        <end position="120"/>
    </location>
</feature>
<reference evidence="2" key="1">
    <citation type="submission" date="2020-03" db="EMBL/GenBank/DDBJ databases">
        <authorList>
            <person name="Weist P."/>
        </authorList>
    </citation>
    <scope>NUCLEOTIDE SEQUENCE</scope>
</reference>
<protein>
    <recommendedName>
        <fullName evidence="4">Secreted protein</fullName>
    </recommendedName>
</protein>
<keyword evidence="1" id="KW-0732">Signal</keyword>
<proteinExistence type="predicted"/>
<comment type="caution">
    <text evidence="2">The sequence shown here is derived from an EMBL/GenBank/DDBJ whole genome shotgun (WGS) entry which is preliminary data.</text>
</comment>
<feature type="non-terminal residue" evidence="2">
    <location>
        <position position="120"/>
    </location>
</feature>
<dbReference type="EMBL" id="CADEAL010000286">
    <property type="protein sequence ID" value="CAB1417828.1"/>
    <property type="molecule type" value="Genomic_DNA"/>
</dbReference>
<sequence length="120" mass="13136">PTTTRHHPFLFLLSQSRFLVLSHFHLLLAVFSSSVTTDTEHGKSLLGFYGTQQTFGCLPCCSLACPPSLIRSLSTELHVSESIRAESRRGRSFTEQTHVLLSSSDGVCPYTCTSAVSVCN</sequence>
<evidence type="ECO:0000313" key="3">
    <source>
        <dbReference type="Proteomes" id="UP001153269"/>
    </source>
</evidence>
<organism evidence="2 3">
    <name type="scientific">Pleuronectes platessa</name>
    <name type="common">European plaice</name>
    <dbReference type="NCBI Taxonomy" id="8262"/>
    <lineage>
        <taxon>Eukaryota</taxon>
        <taxon>Metazoa</taxon>
        <taxon>Chordata</taxon>
        <taxon>Craniata</taxon>
        <taxon>Vertebrata</taxon>
        <taxon>Euteleostomi</taxon>
        <taxon>Actinopterygii</taxon>
        <taxon>Neopterygii</taxon>
        <taxon>Teleostei</taxon>
        <taxon>Neoteleostei</taxon>
        <taxon>Acanthomorphata</taxon>
        <taxon>Carangaria</taxon>
        <taxon>Pleuronectiformes</taxon>
        <taxon>Pleuronectoidei</taxon>
        <taxon>Pleuronectidae</taxon>
        <taxon>Pleuronectes</taxon>
    </lineage>
</organism>
<evidence type="ECO:0000256" key="1">
    <source>
        <dbReference type="SAM" id="SignalP"/>
    </source>
</evidence>
<accession>A0A9N7Y9Q6</accession>
<evidence type="ECO:0008006" key="4">
    <source>
        <dbReference type="Google" id="ProtNLM"/>
    </source>
</evidence>